<comment type="caution">
    <text evidence="3">The sequence shown here is derived from an EMBL/GenBank/DDBJ whole genome shotgun (WGS) entry which is preliminary data.</text>
</comment>
<proteinExistence type="predicted"/>
<dbReference type="PANTHER" id="PTHR34775:SF4">
    <property type="entry name" value="TRANSMEMBRANE PROTEIN"/>
    <property type="match status" value="1"/>
</dbReference>
<name>A0A6D2J286_9BRAS</name>
<feature type="region of interest" description="Disordered" evidence="1">
    <location>
        <begin position="737"/>
        <end position="794"/>
    </location>
</feature>
<feature type="compositionally biased region" description="Basic and acidic residues" evidence="1">
    <location>
        <begin position="758"/>
        <end position="782"/>
    </location>
</feature>
<accession>A0A6D2J286</accession>
<feature type="compositionally biased region" description="Acidic residues" evidence="1">
    <location>
        <begin position="604"/>
        <end position="614"/>
    </location>
</feature>
<sequence>MASPANKKTSSSPPIPNRPNPKPRNSEAGDPMRRSFGGNPFPTNSRANNPSDLTRRNSFGGREDKENETKPIQTYPKTSKHFMSPTISAVSKINPSPRKKVLADKNELPRSEVVKGLILEEETTKTHRVVSKSCVSFSDVVHEIVDIDVEVKKKLEGSSHDDDMTVTDFDHESEVLDEEKKKGIVYSDPRFMISPRSSVPYTSPEFAASSGEADALAPYDPNKNFLSPRPQFLHYRPNPRIEKRFDECKQLEELFISEGSSSSDTELSAEESANSEEQEELASHESEAEAVVEEEETVEQLEAESDEEMVCESVEETSQAPKQSGSRKLKFLGLFLALALGYMLVSAAPIDLLKESPFYEFHIPREVTEFAKANNLEKLSEKLWTLTESSLVIVDKLVSRLGGGTEEYVPLKFHNLTYNQEDYSVFQPISEVPLQEKSRGGEYNLEDGYDNEFEEESGVEKISEDGEAESYEFDEETEMESGTDTELHEGEGDLEAFLEDVLELNIEEHKESGVNPEEKLETGSTKKDQEEELEEAESEAININQQDVESAAINVHQQKDSDVAGAEVGSEEGFEETVVEAIDDLHLEMQQSEVNNGAASGSEEGFEETAAETSDDLHPKLQQSEVADAESVPEEGLGEVLYPKTDAESELEEGFGDIASEANDDVHPKVRSFVKEMIVLASTVVVLLAAVAFLFSKKTKPVSASAPKQAPESKKLNLSHVPVENLMKEELSSLNFREEEEVDDRVSKNSFHSNKKKKDSEEHQSGEGGEKSHGSRNLRRESMASSASEYSVGSFSYGSFTTYEKIPIKTGDREEEMITPVRRWGRDECDICV</sequence>
<feature type="compositionally biased region" description="Acidic residues" evidence="1">
    <location>
        <begin position="288"/>
        <end position="309"/>
    </location>
</feature>
<keyword evidence="2" id="KW-0812">Transmembrane</keyword>
<dbReference type="AlphaFoldDB" id="A0A6D2J286"/>
<feature type="compositionally biased region" description="Pro residues" evidence="1">
    <location>
        <begin position="13"/>
        <end position="22"/>
    </location>
</feature>
<feature type="compositionally biased region" description="Acidic residues" evidence="1">
    <location>
        <begin position="465"/>
        <end position="483"/>
    </location>
</feature>
<feature type="region of interest" description="Disordered" evidence="1">
    <location>
        <begin position="508"/>
        <end position="538"/>
    </location>
</feature>
<evidence type="ECO:0000256" key="1">
    <source>
        <dbReference type="SAM" id="MobiDB-lite"/>
    </source>
</evidence>
<keyword evidence="2" id="KW-0472">Membrane</keyword>
<feature type="region of interest" description="Disordered" evidence="1">
    <location>
        <begin position="594"/>
        <end position="617"/>
    </location>
</feature>
<keyword evidence="2" id="KW-1133">Transmembrane helix</keyword>
<feature type="compositionally biased region" description="Acidic residues" evidence="1">
    <location>
        <begin position="267"/>
        <end position="280"/>
    </location>
</feature>
<dbReference type="Proteomes" id="UP000467841">
    <property type="component" value="Unassembled WGS sequence"/>
</dbReference>
<feature type="transmembrane region" description="Helical" evidence="2">
    <location>
        <begin position="331"/>
        <end position="350"/>
    </location>
</feature>
<evidence type="ECO:0000256" key="2">
    <source>
        <dbReference type="SAM" id="Phobius"/>
    </source>
</evidence>
<protein>
    <submittedName>
        <fullName evidence="3">Uncharacterized protein</fullName>
    </submittedName>
</protein>
<keyword evidence="4" id="KW-1185">Reference proteome</keyword>
<feature type="compositionally biased region" description="Low complexity" evidence="1">
    <location>
        <begin position="257"/>
        <end position="266"/>
    </location>
</feature>
<feature type="compositionally biased region" description="Acidic residues" evidence="1">
    <location>
        <begin position="444"/>
        <end position="457"/>
    </location>
</feature>
<feature type="compositionally biased region" description="Polar residues" evidence="1">
    <location>
        <begin position="41"/>
        <end position="52"/>
    </location>
</feature>
<feature type="compositionally biased region" description="Polar residues" evidence="1">
    <location>
        <begin position="783"/>
        <end position="794"/>
    </location>
</feature>
<reference evidence="3" key="1">
    <citation type="submission" date="2020-01" db="EMBL/GenBank/DDBJ databases">
        <authorList>
            <person name="Mishra B."/>
        </authorList>
    </citation>
    <scope>NUCLEOTIDE SEQUENCE [LARGE SCALE GENOMIC DNA]</scope>
</reference>
<organism evidence="3 4">
    <name type="scientific">Microthlaspi erraticum</name>
    <dbReference type="NCBI Taxonomy" id="1685480"/>
    <lineage>
        <taxon>Eukaryota</taxon>
        <taxon>Viridiplantae</taxon>
        <taxon>Streptophyta</taxon>
        <taxon>Embryophyta</taxon>
        <taxon>Tracheophyta</taxon>
        <taxon>Spermatophyta</taxon>
        <taxon>Magnoliopsida</taxon>
        <taxon>eudicotyledons</taxon>
        <taxon>Gunneridae</taxon>
        <taxon>Pentapetalae</taxon>
        <taxon>rosids</taxon>
        <taxon>malvids</taxon>
        <taxon>Brassicales</taxon>
        <taxon>Brassicaceae</taxon>
        <taxon>Coluteocarpeae</taxon>
        <taxon>Microthlaspi</taxon>
    </lineage>
</organism>
<dbReference type="OrthoDB" id="676522at2759"/>
<evidence type="ECO:0000313" key="3">
    <source>
        <dbReference type="EMBL" id="CAA7035590.1"/>
    </source>
</evidence>
<dbReference type="EMBL" id="CACVBM020001160">
    <property type="protein sequence ID" value="CAA7035590.1"/>
    <property type="molecule type" value="Genomic_DNA"/>
</dbReference>
<feature type="compositionally biased region" description="Basic and acidic residues" evidence="1">
    <location>
        <begin position="24"/>
        <end position="33"/>
    </location>
</feature>
<feature type="region of interest" description="Disordered" evidence="1">
    <location>
        <begin position="256"/>
        <end position="309"/>
    </location>
</feature>
<feature type="compositionally biased region" description="Basic and acidic residues" evidence="1">
    <location>
        <begin position="508"/>
        <end position="529"/>
    </location>
</feature>
<feature type="region of interest" description="Disordered" evidence="1">
    <location>
        <begin position="440"/>
        <end position="487"/>
    </location>
</feature>
<feature type="region of interest" description="Disordered" evidence="1">
    <location>
        <begin position="1"/>
        <end position="84"/>
    </location>
</feature>
<dbReference type="PANTHER" id="PTHR34775">
    <property type="entry name" value="TRANSMEMBRANE PROTEIN"/>
    <property type="match status" value="1"/>
</dbReference>
<evidence type="ECO:0000313" key="4">
    <source>
        <dbReference type="Proteomes" id="UP000467841"/>
    </source>
</evidence>
<feature type="region of interest" description="Disordered" evidence="1">
    <location>
        <begin position="197"/>
        <end position="231"/>
    </location>
</feature>
<gene>
    <name evidence="3" type="ORF">MERR_LOCUS22825</name>
</gene>
<feature type="transmembrane region" description="Helical" evidence="2">
    <location>
        <begin position="677"/>
        <end position="695"/>
    </location>
</feature>